<dbReference type="OrthoDB" id="10260961at2759"/>
<dbReference type="EMBL" id="ML996097">
    <property type="protein sequence ID" value="KAF2741477.1"/>
    <property type="molecule type" value="Genomic_DNA"/>
</dbReference>
<feature type="compositionally biased region" description="Low complexity" evidence="1">
    <location>
        <begin position="131"/>
        <end position="150"/>
    </location>
</feature>
<comment type="caution">
    <text evidence="2">The sequence shown here is derived from an EMBL/GenBank/DDBJ whole genome shotgun (WGS) entry which is preliminary data.</text>
</comment>
<dbReference type="PANTHER" id="PTHR42103:SF2">
    <property type="entry name" value="AB HYDROLASE-1 DOMAIN-CONTAINING PROTEIN"/>
    <property type="match status" value="1"/>
</dbReference>
<dbReference type="InterPro" id="IPR029058">
    <property type="entry name" value="AB_hydrolase_fold"/>
</dbReference>
<dbReference type="Proteomes" id="UP000799444">
    <property type="component" value="Unassembled WGS sequence"/>
</dbReference>
<feature type="compositionally biased region" description="Basic and acidic residues" evidence="1">
    <location>
        <begin position="236"/>
        <end position="249"/>
    </location>
</feature>
<keyword evidence="3" id="KW-1185">Reference proteome</keyword>
<dbReference type="PANTHER" id="PTHR42103">
    <property type="entry name" value="ALPHA/BETA-HYDROLASES SUPERFAMILY PROTEIN"/>
    <property type="match status" value="1"/>
</dbReference>
<reference evidence="2" key="1">
    <citation type="journal article" date="2020" name="Stud. Mycol.">
        <title>101 Dothideomycetes genomes: a test case for predicting lifestyles and emergence of pathogens.</title>
        <authorList>
            <person name="Haridas S."/>
            <person name="Albert R."/>
            <person name="Binder M."/>
            <person name="Bloem J."/>
            <person name="Labutti K."/>
            <person name="Salamov A."/>
            <person name="Andreopoulos B."/>
            <person name="Baker S."/>
            <person name="Barry K."/>
            <person name="Bills G."/>
            <person name="Bluhm B."/>
            <person name="Cannon C."/>
            <person name="Castanera R."/>
            <person name="Culley D."/>
            <person name="Daum C."/>
            <person name="Ezra D."/>
            <person name="Gonzalez J."/>
            <person name="Henrissat B."/>
            <person name="Kuo A."/>
            <person name="Liang C."/>
            <person name="Lipzen A."/>
            <person name="Lutzoni F."/>
            <person name="Magnuson J."/>
            <person name="Mondo S."/>
            <person name="Nolan M."/>
            <person name="Ohm R."/>
            <person name="Pangilinan J."/>
            <person name="Park H.-J."/>
            <person name="Ramirez L."/>
            <person name="Alfaro M."/>
            <person name="Sun H."/>
            <person name="Tritt A."/>
            <person name="Yoshinaga Y."/>
            <person name="Zwiers L.-H."/>
            <person name="Turgeon B."/>
            <person name="Goodwin S."/>
            <person name="Spatafora J."/>
            <person name="Crous P."/>
            <person name="Grigoriev I."/>
        </authorList>
    </citation>
    <scope>NUCLEOTIDE SEQUENCE</scope>
    <source>
        <strain evidence="2">CBS 125425</strain>
    </source>
</reference>
<evidence type="ECO:0000256" key="1">
    <source>
        <dbReference type="SAM" id="MobiDB-lite"/>
    </source>
</evidence>
<evidence type="ECO:0000313" key="2">
    <source>
        <dbReference type="EMBL" id="KAF2741477.1"/>
    </source>
</evidence>
<name>A0A9P4V690_9PLEO</name>
<sequence>MHKPPEPHYSFTIPSVHDDTTLDCRLYHPDVLSKAHTGNDDGGEPWSTRGIAIAHPYAPMGGSQDDRIVGIIVEEFLSKGYIVGTFNFRGAHGSRGRTSWSGKPELDDYTSFAAFFIHYLAFLRPSPSPDTLFTPSSPTSPTSAPSSSPSPSTPQPTLILSGYSYGSLILKHLPALPTLLHPFLTPLPGTSPSEILLRAHKLASQTNLDIINRARFHSHHQKHSVTTTLGGEETTPDLRRSSRETRRSLDVSGSLTRDFKGRMRSLSHRRRSGKAGSTSHPQTPPSPEDSGAIAQQAGICMPAVRYLLVSPLAPHVSAFVAPGLVSGMFFWGSKHAGGQQVEVVGKCVLLVVNGGQDSFGSGRRVREWVEKLGDKGRVEHVEVKEAGHFWVEQGVEGRLRGVLGEWAGRVGAGGG</sequence>
<feature type="region of interest" description="Disordered" evidence="1">
    <location>
        <begin position="131"/>
        <end position="155"/>
    </location>
</feature>
<accession>A0A9P4V690</accession>
<feature type="compositionally biased region" description="Basic residues" evidence="1">
    <location>
        <begin position="262"/>
        <end position="273"/>
    </location>
</feature>
<dbReference type="SUPFAM" id="SSF53474">
    <property type="entry name" value="alpha/beta-Hydrolases"/>
    <property type="match status" value="1"/>
</dbReference>
<organism evidence="2 3">
    <name type="scientific">Polyplosphaeria fusca</name>
    <dbReference type="NCBI Taxonomy" id="682080"/>
    <lineage>
        <taxon>Eukaryota</taxon>
        <taxon>Fungi</taxon>
        <taxon>Dikarya</taxon>
        <taxon>Ascomycota</taxon>
        <taxon>Pezizomycotina</taxon>
        <taxon>Dothideomycetes</taxon>
        <taxon>Pleosporomycetidae</taxon>
        <taxon>Pleosporales</taxon>
        <taxon>Tetraplosphaeriaceae</taxon>
        <taxon>Polyplosphaeria</taxon>
    </lineage>
</organism>
<dbReference type="Gene3D" id="3.40.50.1820">
    <property type="entry name" value="alpha/beta hydrolase"/>
    <property type="match status" value="1"/>
</dbReference>
<gene>
    <name evidence="2" type="ORF">EJ04DRAFT_582994</name>
</gene>
<proteinExistence type="predicted"/>
<dbReference type="AlphaFoldDB" id="A0A9P4V690"/>
<evidence type="ECO:0000313" key="3">
    <source>
        <dbReference type="Proteomes" id="UP000799444"/>
    </source>
</evidence>
<protein>
    <submittedName>
        <fullName evidence="2">Uncharacterized protein</fullName>
    </submittedName>
</protein>
<feature type="region of interest" description="Disordered" evidence="1">
    <location>
        <begin position="219"/>
        <end position="292"/>
    </location>
</feature>